<dbReference type="PANTHER" id="PTHR35007:SF2">
    <property type="entry name" value="PILUS ASSEMBLE PROTEIN"/>
    <property type="match status" value="1"/>
</dbReference>
<dbReference type="PANTHER" id="PTHR35007">
    <property type="entry name" value="INTEGRAL MEMBRANE PROTEIN-RELATED"/>
    <property type="match status" value="1"/>
</dbReference>
<proteinExistence type="predicted"/>
<evidence type="ECO:0000256" key="2">
    <source>
        <dbReference type="ARBA" id="ARBA00022475"/>
    </source>
</evidence>
<evidence type="ECO:0000256" key="3">
    <source>
        <dbReference type="ARBA" id="ARBA00022692"/>
    </source>
</evidence>
<dbReference type="Proteomes" id="UP001549076">
    <property type="component" value="Unassembled WGS sequence"/>
</dbReference>
<dbReference type="Pfam" id="PF00482">
    <property type="entry name" value="T2SSF"/>
    <property type="match status" value="1"/>
</dbReference>
<organism evidence="8 9">
    <name type="scientific">Aquamicrobium terrae</name>
    <dbReference type="NCBI Taxonomy" id="1324945"/>
    <lineage>
        <taxon>Bacteria</taxon>
        <taxon>Pseudomonadati</taxon>
        <taxon>Pseudomonadota</taxon>
        <taxon>Alphaproteobacteria</taxon>
        <taxon>Hyphomicrobiales</taxon>
        <taxon>Phyllobacteriaceae</taxon>
        <taxon>Aquamicrobium</taxon>
    </lineage>
</organism>
<gene>
    <name evidence="8" type="ORF">ABID37_003248</name>
</gene>
<dbReference type="RefSeq" id="WP_354196568.1">
    <property type="nucleotide sequence ID" value="NZ_JBEPML010000011.1"/>
</dbReference>
<name>A0ABV2N1U2_9HYPH</name>
<reference evidence="8 9" key="1">
    <citation type="submission" date="2024-06" db="EMBL/GenBank/DDBJ databases">
        <title>Genomic Encyclopedia of Type Strains, Phase IV (KMG-IV): sequencing the most valuable type-strain genomes for metagenomic binning, comparative biology and taxonomic classification.</title>
        <authorList>
            <person name="Goeker M."/>
        </authorList>
    </citation>
    <scope>NUCLEOTIDE SEQUENCE [LARGE SCALE GENOMIC DNA]</scope>
    <source>
        <strain evidence="8 9">DSM 27865</strain>
    </source>
</reference>
<feature type="transmembrane region" description="Helical" evidence="6">
    <location>
        <begin position="299"/>
        <end position="321"/>
    </location>
</feature>
<evidence type="ECO:0000313" key="8">
    <source>
        <dbReference type="EMBL" id="MET3793025.1"/>
    </source>
</evidence>
<evidence type="ECO:0000256" key="1">
    <source>
        <dbReference type="ARBA" id="ARBA00004651"/>
    </source>
</evidence>
<evidence type="ECO:0000256" key="5">
    <source>
        <dbReference type="ARBA" id="ARBA00023136"/>
    </source>
</evidence>
<evidence type="ECO:0000256" key="4">
    <source>
        <dbReference type="ARBA" id="ARBA00022989"/>
    </source>
</evidence>
<keyword evidence="3 6" id="KW-0812">Transmembrane</keyword>
<dbReference type="InterPro" id="IPR018076">
    <property type="entry name" value="T2SS_GspF_dom"/>
</dbReference>
<evidence type="ECO:0000259" key="7">
    <source>
        <dbReference type="Pfam" id="PF00482"/>
    </source>
</evidence>
<evidence type="ECO:0000256" key="6">
    <source>
        <dbReference type="SAM" id="Phobius"/>
    </source>
</evidence>
<feature type="transmembrane region" description="Helical" evidence="6">
    <location>
        <begin position="12"/>
        <end position="35"/>
    </location>
</feature>
<sequence length="343" mass="37846">MSDQAIKTLTDPAFLTAILVGIAVFATMMTLLPAFGGNQLKSRMKAVALERDELRARQRARLAAEAEQRSRGLREQQSIGMRNIVEKLDLRRLLADENTVRHLKTAGFRGQNPLTKFLFFRLVLPFVGLAFAVLYIFGLGVMEDKPLMIRIFACIGAAYAGFYAPVIYVTNRATKRKESIKRAWPDALDLMLICVESGMSIEAAMRKVAEEIGTQSVELAEEFVLTTAELSYLQERRQAYENLAERTGLEPVKSVTQALIQAERYGTPVAHALRVLASESRDARMTEAEKKAAALPPKLTVPMILFFLPVLFAIILGPAGIQLSQNGGFFGDKPTSSTSASSE</sequence>
<protein>
    <submittedName>
        <fullName evidence="8">Tight adherence protein C</fullName>
    </submittedName>
</protein>
<comment type="caution">
    <text evidence="8">The sequence shown here is derived from an EMBL/GenBank/DDBJ whole genome shotgun (WGS) entry which is preliminary data.</text>
</comment>
<feature type="domain" description="Type II secretion system protein GspF" evidence="7">
    <location>
        <begin position="188"/>
        <end position="316"/>
    </location>
</feature>
<keyword evidence="9" id="KW-1185">Reference proteome</keyword>
<evidence type="ECO:0000313" key="9">
    <source>
        <dbReference type="Proteomes" id="UP001549076"/>
    </source>
</evidence>
<feature type="transmembrane region" description="Helical" evidence="6">
    <location>
        <begin position="147"/>
        <end position="169"/>
    </location>
</feature>
<comment type="subcellular location">
    <subcellularLocation>
        <location evidence="1">Cell membrane</location>
        <topology evidence="1">Multi-pass membrane protein</topology>
    </subcellularLocation>
</comment>
<keyword evidence="4 6" id="KW-1133">Transmembrane helix</keyword>
<keyword evidence="5 6" id="KW-0472">Membrane</keyword>
<keyword evidence="2" id="KW-1003">Cell membrane</keyword>
<feature type="transmembrane region" description="Helical" evidence="6">
    <location>
        <begin position="118"/>
        <end position="141"/>
    </location>
</feature>
<accession>A0ABV2N1U2</accession>
<dbReference type="EMBL" id="JBEPML010000011">
    <property type="protein sequence ID" value="MET3793025.1"/>
    <property type="molecule type" value="Genomic_DNA"/>
</dbReference>